<dbReference type="GO" id="GO:0003743">
    <property type="term" value="F:translation initiation factor activity"/>
    <property type="evidence" value="ECO:0007669"/>
    <property type="project" value="UniProtKB-KW"/>
</dbReference>
<dbReference type="GeneID" id="28726855"/>
<dbReference type="RefSeq" id="XP_017990460.1">
    <property type="nucleotide sequence ID" value="XM_018134980.1"/>
</dbReference>
<protein>
    <submittedName>
        <fullName evidence="1">Translation initiation factor eif3a</fullName>
    </submittedName>
</protein>
<dbReference type="InterPro" id="IPR036412">
    <property type="entry name" value="HAD-like_sf"/>
</dbReference>
<accession>A0A0M8MJJ4</accession>
<dbReference type="AlphaFoldDB" id="A0A0M8MJJ4"/>
<keyword evidence="2" id="KW-1185">Reference proteome</keyword>
<dbReference type="EMBL" id="LGAV01000008">
    <property type="protein sequence ID" value="KOS12828.1"/>
    <property type="molecule type" value="Genomic_DNA"/>
</dbReference>
<keyword evidence="1" id="KW-0396">Initiation factor</keyword>
<keyword evidence="1" id="KW-0648">Protein biosynthesis</keyword>
<proteinExistence type="predicted"/>
<dbReference type="STRING" id="77020.A0A0M8MJJ4"/>
<evidence type="ECO:0000313" key="1">
    <source>
        <dbReference type="EMBL" id="KOS12828.1"/>
    </source>
</evidence>
<reference evidence="1 2" key="1">
    <citation type="submission" date="2015-07" db="EMBL/GenBank/DDBJ databases">
        <title>Draft Genome Sequence of Malassezia furfur CBS1878 and Malassezia pachydermatis CBS1879.</title>
        <authorList>
            <person name="Triana S."/>
            <person name="Ohm R."/>
            <person name="Gonzalez A."/>
            <person name="DeCock H."/>
            <person name="Restrepo S."/>
            <person name="Celis A."/>
        </authorList>
    </citation>
    <scope>NUCLEOTIDE SEQUENCE [LARGE SCALE GENOMIC DNA]</scope>
    <source>
        <strain evidence="1 2">CBS 1879</strain>
    </source>
</reference>
<evidence type="ECO:0000313" key="2">
    <source>
        <dbReference type="Proteomes" id="UP000037751"/>
    </source>
</evidence>
<dbReference type="Gene3D" id="3.40.50.1000">
    <property type="entry name" value="HAD superfamily/HAD-like"/>
    <property type="match status" value="1"/>
</dbReference>
<sequence>MIWSSATRENVCKMVETVMTSSMQRALLQRVWARETLVTPRDFGRKVSTTKDLSIVWDELNEWDKYLRTRPSPDASMRWSSRASAEGRLFEIRHWARQTISRKEEVPRFSSIADELQAEAEIRRTQPELLHRAPLETHPYGPHNTILVDDSVDKAKCQPDNHICIPDYGEKQAALYKEYRKATNESEQDVNALDDYLLQLVGVLDTMADQSDVSTWIRNGGVRTFSSEQTPEDRALWVERGKKALSRYKIPLIV</sequence>
<comment type="caution">
    <text evidence="1">The sequence shown here is derived from an EMBL/GenBank/DDBJ whole genome shotgun (WGS) entry which is preliminary data.</text>
</comment>
<gene>
    <name evidence="1" type="ORF">Malapachy_0461</name>
</gene>
<dbReference type="VEuPathDB" id="FungiDB:Malapachy_0461"/>
<dbReference type="OrthoDB" id="1711508at2759"/>
<name>A0A0M8MJJ4_9BASI</name>
<dbReference type="InterPro" id="IPR023214">
    <property type="entry name" value="HAD_sf"/>
</dbReference>
<dbReference type="Proteomes" id="UP000037751">
    <property type="component" value="Unassembled WGS sequence"/>
</dbReference>
<dbReference type="SUPFAM" id="SSF56784">
    <property type="entry name" value="HAD-like"/>
    <property type="match status" value="1"/>
</dbReference>
<organism evidence="1 2">
    <name type="scientific">Malassezia pachydermatis</name>
    <dbReference type="NCBI Taxonomy" id="77020"/>
    <lineage>
        <taxon>Eukaryota</taxon>
        <taxon>Fungi</taxon>
        <taxon>Dikarya</taxon>
        <taxon>Basidiomycota</taxon>
        <taxon>Ustilaginomycotina</taxon>
        <taxon>Malasseziomycetes</taxon>
        <taxon>Malasseziales</taxon>
        <taxon>Malasseziaceae</taxon>
        <taxon>Malassezia</taxon>
    </lineage>
</organism>